<evidence type="ECO:0000313" key="2">
    <source>
        <dbReference type="EMBL" id="VEL32509.1"/>
    </source>
</evidence>
<feature type="region of interest" description="Disordered" evidence="1">
    <location>
        <begin position="1"/>
        <end position="154"/>
    </location>
</feature>
<keyword evidence="3" id="KW-1185">Reference proteome</keyword>
<dbReference type="AlphaFoldDB" id="A0A448XAT3"/>
<comment type="caution">
    <text evidence="2">The sequence shown here is derived from an EMBL/GenBank/DDBJ whole genome shotgun (WGS) entry which is preliminary data.</text>
</comment>
<feature type="region of interest" description="Disordered" evidence="1">
    <location>
        <begin position="238"/>
        <end position="314"/>
    </location>
</feature>
<feature type="compositionally biased region" description="Basic and acidic residues" evidence="1">
    <location>
        <begin position="79"/>
        <end position="98"/>
    </location>
</feature>
<sequence>METPADRQFASATSRSEGRSHPLLEPSPVAGRSDAWSPASSCLCGGGGGGGGSRTGADGEAGLPRRRRESGTAKLARLKSVEKGRSASEESRKKRWADTFEAEEDDEHVKEAREEEDEDGEEEEEEEDSREERQVKGECVREAERKTAHVEEKEDIKKEFDNFKMYAPKGPVAMIPFARGQYRSEILDVRLDAADGKRTWKGTRFSATGLASSVEECQRHVAKDWTTKEMWDQEMMKRAVAGGGKRTNEQLTTDSAEDVNGAQEEKGKRKRHSKDVTKHWPTATDGTSEPTGREHRELMGDEQEWRADQLGKLG</sequence>
<evidence type="ECO:0000256" key="1">
    <source>
        <dbReference type="SAM" id="MobiDB-lite"/>
    </source>
</evidence>
<accession>A0A448XAT3</accession>
<feature type="compositionally biased region" description="Basic and acidic residues" evidence="1">
    <location>
        <begin position="130"/>
        <end position="154"/>
    </location>
</feature>
<organism evidence="2 3">
    <name type="scientific">Protopolystoma xenopodis</name>
    <dbReference type="NCBI Taxonomy" id="117903"/>
    <lineage>
        <taxon>Eukaryota</taxon>
        <taxon>Metazoa</taxon>
        <taxon>Spiralia</taxon>
        <taxon>Lophotrochozoa</taxon>
        <taxon>Platyhelminthes</taxon>
        <taxon>Monogenea</taxon>
        <taxon>Polyopisthocotylea</taxon>
        <taxon>Polystomatidea</taxon>
        <taxon>Polystomatidae</taxon>
        <taxon>Protopolystoma</taxon>
    </lineage>
</organism>
<gene>
    <name evidence="2" type="ORF">PXEA_LOCUS25949</name>
</gene>
<feature type="non-terminal residue" evidence="2">
    <location>
        <position position="314"/>
    </location>
</feature>
<evidence type="ECO:0000313" key="3">
    <source>
        <dbReference type="Proteomes" id="UP000784294"/>
    </source>
</evidence>
<dbReference type="EMBL" id="CAAALY010244273">
    <property type="protein sequence ID" value="VEL32509.1"/>
    <property type="molecule type" value="Genomic_DNA"/>
</dbReference>
<feature type="compositionally biased region" description="Gly residues" evidence="1">
    <location>
        <begin position="44"/>
        <end position="54"/>
    </location>
</feature>
<feature type="compositionally biased region" description="Basic and acidic residues" evidence="1">
    <location>
        <begin position="291"/>
        <end position="314"/>
    </location>
</feature>
<proteinExistence type="predicted"/>
<name>A0A448XAT3_9PLAT</name>
<protein>
    <submittedName>
        <fullName evidence="2">Uncharacterized protein</fullName>
    </submittedName>
</protein>
<feature type="compositionally biased region" description="Acidic residues" evidence="1">
    <location>
        <begin position="114"/>
        <end position="129"/>
    </location>
</feature>
<reference evidence="2" key="1">
    <citation type="submission" date="2018-11" db="EMBL/GenBank/DDBJ databases">
        <authorList>
            <consortium name="Pathogen Informatics"/>
        </authorList>
    </citation>
    <scope>NUCLEOTIDE SEQUENCE</scope>
</reference>
<dbReference type="Proteomes" id="UP000784294">
    <property type="component" value="Unassembled WGS sequence"/>
</dbReference>